<dbReference type="OrthoDB" id="6140398at2759"/>
<evidence type="ECO:0000313" key="4">
    <source>
        <dbReference type="Proteomes" id="UP000784294"/>
    </source>
</evidence>
<gene>
    <name evidence="3" type="ORF">PXEA_LOCUS36324</name>
</gene>
<dbReference type="PROSITE" id="PS51651">
    <property type="entry name" value="DOCKER"/>
    <property type="match status" value="1"/>
</dbReference>
<comment type="similarity">
    <text evidence="1">Belongs to the DOCK family.</text>
</comment>
<dbReference type="EMBL" id="CAAALY010277285">
    <property type="protein sequence ID" value="VEL42884.1"/>
    <property type="molecule type" value="Genomic_DNA"/>
</dbReference>
<accession>A0A3S5CVH8</accession>
<organism evidence="3 4">
    <name type="scientific">Protopolystoma xenopodis</name>
    <dbReference type="NCBI Taxonomy" id="117903"/>
    <lineage>
        <taxon>Eukaryota</taxon>
        <taxon>Metazoa</taxon>
        <taxon>Spiralia</taxon>
        <taxon>Lophotrochozoa</taxon>
        <taxon>Platyhelminthes</taxon>
        <taxon>Monogenea</taxon>
        <taxon>Polyopisthocotylea</taxon>
        <taxon>Polystomatidea</taxon>
        <taxon>Polystomatidae</taxon>
        <taxon>Protopolystoma</taxon>
    </lineage>
</organism>
<dbReference type="Proteomes" id="UP000784294">
    <property type="component" value="Unassembled WGS sequence"/>
</dbReference>
<evidence type="ECO:0000256" key="1">
    <source>
        <dbReference type="PROSITE-ProRule" id="PRU00984"/>
    </source>
</evidence>
<proteinExistence type="inferred from homology"/>
<evidence type="ECO:0000259" key="2">
    <source>
        <dbReference type="PROSITE" id="PS51651"/>
    </source>
</evidence>
<name>A0A3S5CVH8_9PLAT</name>
<reference evidence="3" key="1">
    <citation type="submission" date="2018-11" db="EMBL/GenBank/DDBJ databases">
        <authorList>
            <consortium name="Pathogen Informatics"/>
        </authorList>
    </citation>
    <scope>NUCLEOTIDE SEQUENCE</scope>
</reference>
<protein>
    <recommendedName>
        <fullName evidence="2">DOCKER domain-containing protein</fullName>
    </recommendedName>
</protein>
<sequence>MLGISVQITLSSVDSHCLCHNRMAALLEPVAFQLWPHFYPLSYLIIPAIFRPLLPHRKGLTTEACLTAPGPKHASCLTEQWKRRTILTTEASFPHLRRRLEVVETLETDLSPIDGAIDAIQAVLSN</sequence>
<dbReference type="AlphaFoldDB" id="A0A3S5CVH8"/>
<feature type="domain" description="DOCKER" evidence="2">
    <location>
        <begin position="1"/>
        <end position="126"/>
    </location>
</feature>
<keyword evidence="4" id="KW-1185">Reference proteome</keyword>
<comment type="caution">
    <text evidence="3">The sequence shown here is derived from an EMBL/GenBank/DDBJ whole genome shotgun (WGS) entry which is preliminary data.</text>
</comment>
<dbReference type="InterPro" id="IPR027357">
    <property type="entry name" value="DOCKER_dom"/>
</dbReference>
<evidence type="ECO:0000313" key="3">
    <source>
        <dbReference type="EMBL" id="VEL42884.1"/>
    </source>
</evidence>